<dbReference type="InterPro" id="IPR005659">
    <property type="entry name" value="Chemorcpt_Glu_NH3ase_CheD"/>
</dbReference>
<evidence type="ECO:0000256" key="3">
    <source>
        <dbReference type="HAMAP-Rule" id="MF_01440"/>
    </source>
</evidence>
<comment type="similarity">
    <text evidence="3">Belongs to the CheD family.</text>
</comment>
<dbReference type="Pfam" id="PF03975">
    <property type="entry name" value="CheD"/>
    <property type="match status" value="1"/>
</dbReference>
<dbReference type="PANTHER" id="PTHR35147:SF1">
    <property type="entry name" value="CHEMORECEPTOR GLUTAMINE DEAMIDASE CHED-RELATED"/>
    <property type="match status" value="1"/>
</dbReference>
<evidence type="ECO:0000313" key="4">
    <source>
        <dbReference type="EMBL" id="RGE61801.1"/>
    </source>
</evidence>
<dbReference type="EC" id="3.5.1.44" evidence="3"/>
<keyword evidence="2 3" id="KW-0378">Hydrolase</keyword>
<gene>
    <name evidence="3" type="primary">cheD</name>
    <name evidence="4" type="ORF">DXC51_09665</name>
</gene>
<evidence type="ECO:0000256" key="1">
    <source>
        <dbReference type="ARBA" id="ARBA00022500"/>
    </source>
</evidence>
<dbReference type="Proteomes" id="UP000260812">
    <property type="component" value="Unassembled WGS sequence"/>
</dbReference>
<dbReference type="SUPFAM" id="SSF64438">
    <property type="entry name" value="CNF1/YfiH-like putative cysteine hydrolases"/>
    <property type="match status" value="1"/>
</dbReference>
<organism evidence="4 5">
    <name type="scientific">Eisenbergiella massiliensis</name>
    <dbReference type="NCBI Taxonomy" id="1720294"/>
    <lineage>
        <taxon>Bacteria</taxon>
        <taxon>Bacillati</taxon>
        <taxon>Bacillota</taxon>
        <taxon>Clostridia</taxon>
        <taxon>Lachnospirales</taxon>
        <taxon>Lachnospiraceae</taxon>
        <taxon>Eisenbergiella</taxon>
    </lineage>
</organism>
<dbReference type="HAMAP" id="MF_01440">
    <property type="entry name" value="CheD"/>
    <property type="match status" value="1"/>
</dbReference>
<comment type="function">
    <text evidence="3">Probably deamidates glutamine residues to glutamate on methyl-accepting chemotaxis receptors (MCPs), playing an important role in chemotaxis.</text>
</comment>
<reference evidence="4" key="1">
    <citation type="submission" date="2018-08" db="EMBL/GenBank/DDBJ databases">
        <title>A genome reference for cultivated species of the human gut microbiota.</title>
        <authorList>
            <person name="Zou Y."/>
            <person name="Xue W."/>
            <person name="Luo G."/>
        </authorList>
    </citation>
    <scope>NUCLEOTIDE SEQUENCE [LARGE SCALE GENOMIC DNA]</scope>
    <source>
        <strain evidence="4">TF05-5AC</strain>
    </source>
</reference>
<comment type="catalytic activity">
    <reaction evidence="3">
        <text>L-glutaminyl-[protein] + H2O = L-glutamyl-[protein] + NH4(+)</text>
        <dbReference type="Rhea" id="RHEA:16441"/>
        <dbReference type="Rhea" id="RHEA-COMP:10207"/>
        <dbReference type="Rhea" id="RHEA-COMP:10208"/>
        <dbReference type="ChEBI" id="CHEBI:15377"/>
        <dbReference type="ChEBI" id="CHEBI:28938"/>
        <dbReference type="ChEBI" id="CHEBI:29973"/>
        <dbReference type="ChEBI" id="CHEBI:30011"/>
        <dbReference type="EC" id="3.5.1.44"/>
    </reaction>
</comment>
<comment type="caution">
    <text evidence="4">The sequence shown here is derived from an EMBL/GenBank/DDBJ whole genome shotgun (WGS) entry which is preliminary data.</text>
</comment>
<evidence type="ECO:0000256" key="2">
    <source>
        <dbReference type="ARBA" id="ARBA00022801"/>
    </source>
</evidence>
<dbReference type="GeneID" id="97987138"/>
<accession>A0A3E3I6Y3</accession>
<dbReference type="Gene3D" id="3.30.1330.200">
    <property type="match status" value="1"/>
</dbReference>
<dbReference type="GO" id="GO:0050568">
    <property type="term" value="F:protein-glutamine glutaminase activity"/>
    <property type="evidence" value="ECO:0007669"/>
    <property type="project" value="UniProtKB-UniRule"/>
</dbReference>
<dbReference type="CDD" id="cd16352">
    <property type="entry name" value="CheD"/>
    <property type="match status" value="1"/>
</dbReference>
<dbReference type="PROSITE" id="PS51257">
    <property type="entry name" value="PROKAR_LIPOPROTEIN"/>
    <property type="match status" value="1"/>
</dbReference>
<dbReference type="InterPro" id="IPR011324">
    <property type="entry name" value="Cytotoxic_necrot_fac-like_cat"/>
</dbReference>
<name>A0A3E3I6Y3_9FIRM</name>
<keyword evidence="1 3" id="KW-0145">Chemotaxis</keyword>
<evidence type="ECO:0000313" key="5">
    <source>
        <dbReference type="Proteomes" id="UP000260812"/>
    </source>
</evidence>
<dbReference type="PANTHER" id="PTHR35147">
    <property type="entry name" value="CHEMORECEPTOR GLUTAMINE DEAMIDASE CHED-RELATED"/>
    <property type="match status" value="1"/>
</dbReference>
<proteinExistence type="inferred from homology"/>
<dbReference type="GO" id="GO:0006935">
    <property type="term" value="P:chemotaxis"/>
    <property type="evidence" value="ECO:0007669"/>
    <property type="project" value="UniProtKB-UniRule"/>
</dbReference>
<dbReference type="InterPro" id="IPR038592">
    <property type="entry name" value="CheD-like_sf"/>
</dbReference>
<keyword evidence="5" id="KW-1185">Reference proteome</keyword>
<dbReference type="EMBL" id="QVLV01000005">
    <property type="protein sequence ID" value="RGE61801.1"/>
    <property type="molecule type" value="Genomic_DNA"/>
</dbReference>
<protein>
    <recommendedName>
        <fullName evidence="3">Probable chemoreceptor glutamine deamidase CheD</fullName>
        <ecNumber evidence="3">3.5.1.44</ecNumber>
    </recommendedName>
</protein>
<dbReference type="AlphaFoldDB" id="A0A3E3I6Y3"/>
<dbReference type="RefSeq" id="WP_117544387.1">
    <property type="nucleotide sequence ID" value="NZ_JBKUNB010000014.1"/>
</dbReference>
<sequence>MEKIVVGIAEGKTAVEQQVLISYALGSCVGVCLYDKSRKIAGMVHVILPEKAVAVNRENPYKFGDEGVRRLIQEMERLGAEKKRLTAKIAGGAKMFETGRPEWEIGAQNVASVKKTLAEEGIRLIAEDTGKNYGRTVSFYAGDGRLEVRTVRHETVVL</sequence>